<dbReference type="InterPro" id="IPR050321">
    <property type="entry name" value="Glycosyltr_2/OpgH_subfam"/>
</dbReference>
<keyword evidence="2" id="KW-0328">Glycosyltransferase</keyword>
<dbReference type="GO" id="GO:0016760">
    <property type="term" value="F:cellulose synthase (UDP-forming) activity"/>
    <property type="evidence" value="ECO:0007669"/>
    <property type="project" value="InterPro"/>
</dbReference>
<dbReference type="eggNOG" id="COG1215">
    <property type="taxonomic scope" value="Bacteria"/>
</dbReference>
<dbReference type="InterPro" id="IPR036890">
    <property type="entry name" value="HATPase_C_sf"/>
</dbReference>
<feature type="transmembrane region" description="Helical" evidence="8">
    <location>
        <begin position="632"/>
        <end position="653"/>
    </location>
</feature>
<feature type="transmembrane region" description="Helical" evidence="8">
    <location>
        <begin position="665"/>
        <end position="686"/>
    </location>
</feature>
<organism evidence="10 11">
    <name type="scientific">Acaryochloris marina (strain MBIC 11017)</name>
    <dbReference type="NCBI Taxonomy" id="329726"/>
    <lineage>
        <taxon>Bacteria</taxon>
        <taxon>Bacillati</taxon>
        <taxon>Cyanobacteriota</taxon>
        <taxon>Cyanophyceae</taxon>
        <taxon>Acaryochloridales</taxon>
        <taxon>Acaryochloridaceae</taxon>
        <taxon>Acaryochloris</taxon>
    </lineage>
</organism>
<dbReference type="CDD" id="cd06421">
    <property type="entry name" value="CESA_CelA_like"/>
    <property type="match status" value="1"/>
</dbReference>
<evidence type="ECO:0000256" key="5">
    <source>
        <dbReference type="ARBA" id="ARBA00022989"/>
    </source>
</evidence>
<evidence type="ECO:0000256" key="6">
    <source>
        <dbReference type="ARBA" id="ARBA00023136"/>
    </source>
</evidence>
<accession>B0C3K0</accession>
<feature type="transmembrane region" description="Helical" evidence="8">
    <location>
        <begin position="768"/>
        <end position="787"/>
    </location>
</feature>
<name>B0C3K0_ACAM1</name>
<dbReference type="Gene3D" id="3.30.565.10">
    <property type="entry name" value="Histidine kinase-like ATPase, C-terminal domain"/>
    <property type="match status" value="1"/>
</dbReference>
<dbReference type="Proteomes" id="UP000000268">
    <property type="component" value="Chromosome"/>
</dbReference>
<feature type="domain" description="Histidine kinase/HSP90-like ATPase" evidence="9">
    <location>
        <begin position="215"/>
        <end position="327"/>
    </location>
</feature>
<keyword evidence="11" id="KW-1185">Reference proteome</keyword>
<dbReference type="InterPro" id="IPR003594">
    <property type="entry name" value="HATPase_dom"/>
</dbReference>
<dbReference type="OrthoDB" id="9766299at2"/>
<evidence type="ECO:0000256" key="2">
    <source>
        <dbReference type="ARBA" id="ARBA00022676"/>
    </source>
</evidence>
<keyword evidence="6 8" id="KW-0472">Membrane</keyword>
<dbReference type="KEGG" id="amr:AM1_4863"/>
<dbReference type="RefSeq" id="WP_012165112.1">
    <property type="nucleotide sequence ID" value="NC_009925.1"/>
</dbReference>
<dbReference type="GO" id="GO:0012505">
    <property type="term" value="C:endomembrane system"/>
    <property type="evidence" value="ECO:0007669"/>
    <property type="project" value="UniProtKB-SubCell"/>
</dbReference>
<feature type="transmembrane region" description="Helical" evidence="8">
    <location>
        <begin position="698"/>
        <end position="714"/>
    </location>
</feature>
<dbReference type="Pfam" id="PF13581">
    <property type="entry name" value="HATPase_c_2"/>
    <property type="match status" value="1"/>
</dbReference>
<dbReference type="GO" id="GO:0030244">
    <property type="term" value="P:cellulose biosynthetic process"/>
    <property type="evidence" value="ECO:0007669"/>
    <property type="project" value="InterPro"/>
</dbReference>
<protein>
    <submittedName>
        <fullName evidence="10">Cellulose synthase catalytic subunit</fullName>
    </submittedName>
</protein>
<dbReference type="HOGENOM" id="CLU_354410_0_0_3"/>
<proteinExistence type="predicted"/>
<keyword evidence="5 8" id="KW-1133">Transmembrane helix</keyword>
<dbReference type="CAZy" id="GT2">
    <property type="family name" value="Glycosyltransferase Family 2"/>
</dbReference>
<keyword evidence="4 8" id="KW-0812">Transmembrane</keyword>
<dbReference type="PANTHER" id="PTHR43867:SF2">
    <property type="entry name" value="CELLULOSE SYNTHASE CATALYTIC SUBUNIT A [UDP-FORMING]"/>
    <property type="match status" value="1"/>
</dbReference>
<keyword evidence="7" id="KW-0175">Coiled coil</keyword>
<dbReference type="Gene3D" id="3.90.550.10">
    <property type="entry name" value="Spore Coat Polysaccharide Biosynthesis Protein SpsA, Chain A"/>
    <property type="match status" value="2"/>
</dbReference>
<feature type="transmembrane region" description="Helical" evidence="8">
    <location>
        <begin position="68"/>
        <end position="86"/>
    </location>
</feature>
<feature type="transmembrane region" description="Helical" evidence="8">
    <location>
        <begin position="27"/>
        <end position="48"/>
    </location>
</feature>
<evidence type="ECO:0000313" key="10">
    <source>
        <dbReference type="EMBL" id="ABW29834.1"/>
    </source>
</evidence>
<dbReference type="SUPFAM" id="SSF53448">
    <property type="entry name" value="Nucleotide-diphospho-sugar transferases"/>
    <property type="match status" value="1"/>
</dbReference>
<comment type="subcellular location">
    <subcellularLocation>
        <location evidence="1">Endomembrane system</location>
        <topology evidence="1">Multi-pass membrane protein</topology>
    </subcellularLocation>
</comment>
<dbReference type="eggNOG" id="COG2172">
    <property type="taxonomic scope" value="Bacteria"/>
</dbReference>
<evidence type="ECO:0000259" key="9">
    <source>
        <dbReference type="Pfam" id="PF13581"/>
    </source>
</evidence>
<dbReference type="Pfam" id="PF03552">
    <property type="entry name" value="Cellulose_synt"/>
    <property type="match status" value="2"/>
</dbReference>
<evidence type="ECO:0000256" key="1">
    <source>
        <dbReference type="ARBA" id="ARBA00004127"/>
    </source>
</evidence>
<dbReference type="SUPFAM" id="SSF55874">
    <property type="entry name" value="ATPase domain of HSP90 chaperone/DNA topoisomerase II/histidine kinase"/>
    <property type="match status" value="1"/>
</dbReference>
<dbReference type="AlphaFoldDB" id="B0C3K0"/>
<feature type="transmembrane region" description="Helical" evidence="8">
    <location>
        <begin position="734"/>
        <end position="756"/>
    </location>
</feature>
<dbReference type="CDD" id="cd16936">
    <property type="entry name" value="HATPase_RsbW-like"/>
    <property type="match status" value="1"/>
</dbReference>
<gene>
    <name evidence="10" type="ordered locus">AM1_4863</name>
</gene>
<feature type="coiled-coil region" evidence="7">
    <location>
        <begin position="374"/>
        <end position="401"/>
    </location>
</feature>
<evidence type="ECO:0000256" key="7">
    <source>
        <dbReference type="SAM" id="Coils"/>
    </source>
</evidence>
<sequence>MTNAVPIIENTPAFSGNIRIRLKDRTLLFRFLVIINLIFGGWYLQWRILNSVNFNALWLALPLLLAEIYSYIGGVMFFIGLWRPIVRDVKPLRQMRPALPEAEWPSVDVFITCYNEPVEMVRETAKAALNMDYPATKLKVYVLDDGNSPQMRQMSEQLCIGDLQTPQLRAAADEINSQRLHLKAQLQHLQSLASEIAAGEEKLKSHTLTLETKRENAQVALDWFSQLQQPHIPMKPWLELQTVLGEGVDNVLKYAHKDLPPTTPIDLELNISSNVLVLQIWDRGPGLDNPDKIFKSLEDVDLMAEGGRGFGIMSQFTDFISYNPTPDQRQCLIAIKFFSPESTGIQDQTQQLAGYLHSLQQSTRLLNHQYGSVTDYLKAEIKTLQRTIEQKEQDLIDLARSRYIARPKPKGKPHHAKAGNINYALFSGETTGDLILTLDADHIPKPHFLQRALPYFFDYSMQDGAYKDSDIAFVQTPQDFYNLPPGDPFGHQARLFYGPIQQGKDGMSSAFYTGTNAVLRREALVTTGLQNFADEYIADQKRLEEFELVGGVSSASITEDMNTAMRLHAAGWKSVYHHEVLAVGLAPDDLSSTLKQRLRWAQGTVQVLLQENPLTKKGLTVWQQLQYFQTMYSYFSGFFTLIFIACPLIYFFTEAIPVQTYGLAFAIHFVPAFILNRITFMAAAWGIKKEELWRAEQFAIALFPLFIKAVWSVFTGRPVKFQVTPKQRQSGMYVGLVIPQLTVVILTILGISWSLIRYAMGTLDNPGLHLLNSAWAIYNVSLIWALIKAAIWQPPTAESASTELVNT</sequence>
<dbReference type="InterPro" id="IPR005150">
    <property type="entry name" value="Cellulose_synth"/>
</dbReference>
<dbReference type="EMBL" id="CP000828">
    <property type="protein sequence ID" value="ABW29834.1"/>
    <property type="molecule type" value="Genomic_DNA"/>
</dbReference>
<keyword evidence="3" id="KW-0808">Transferase</keyword>
<evidence type="ECO:0000256" key="8">
    <source>
        <dbReference type="SAM" id="Phobius"/>
    </source>
</evidence>
<evidence type="ECO:0000256" key="4">
    <source>
        <dbReference type="ARBA" id="ARBA00022692"/>
    </source>
</evidence>
<dbReference type="InterPro" id="IPR029044">
    <property type="entry name" value="Nucleotide-diphossugar_trans"/>
</dbReference>
<dbReference type="GO" id="GO:0005886">
    <property type="term" value="C:plasma membrane"/>
    <property type="evidence" value="ECO:0007669"/>
    <property type="project" value="TreeGrafter"/>
</dbReference>
<evidence type="ECO:0000313" key="11">
    <source>
        <dbReference type="Proteomes" id="UP000000268"/>
    </source>
</evidence>
<reference evidence="10 11" key="1">
    <citation type="journal article" date="2008" name="Proc. Natl. Acad. Sci. U.S.A.">
        <title>Niche adaptation and genome expansion in the chlorophyll d-producing cyanobacterium Acaryochloris marina.</title>
        <authorList>
            <person name="Swingley W.D."/>
            <person name="Chen M."/>
            <person name="Cheung P.C."/>
            <person name="Conrad A.L."/>
            <person name="Dejesa L.C."/>
            <person name="Hao J."/>
            <person name="Honchak B.M."/>
            <person name="Karbach L.E."/>
            <person name="Kurdoglu A."/>
            <person name="Lahiri S."/>
            <person name="Mastrian S.D."/>
            <person name="Miyashita H."/>
            <person name="Page L."/>
            <person name="Ramakrishna P."/>
            <person name="Satoh S."/>
            <person name="Sattley W.M."/>
            <person name="Shimada Y."/>
            <person name="Taylor H.L."/>
            <person name="Tomo T."/>
            <person name="Tsuchiya T."/>
            <person name="Wang Z.T."/>
            <person name="Raymond J."/>
            <person name="Mimuro M."/>
            <person name="Blankenship R.E."/>
            <person name="Touchman J.W."/>
        </authorList>
    </citation>
    <scope>NUCLEOTIDE SEQUENCE [LARGE SCALE GENOMIC DNA]</scope>
    <source>
        <strain evidence="11">MBIC 11017</strain>
    </source>
</reference>
<evidence type="ECO:0000256" key="3">
    <source>
        <dbReference type="ARBA" id="ARBA00022679"/>
    </source>
</evidence>
<dbReference type="STRING" id="329726.AM1_4863"/>
<dbReference type="PANTHER" id="PTHR43867">
    <property type="entry name" value="CELLULOSE SYNTHASE CATALYTIC SUBUNIT A [UDP-FORMING]"/>
    <property type="match status" value="1"/>
</dbReference>